<evidence type="ECO:0000313" key="5">
    <source>
        <dbReference type="Proteomes" id="UP000708208"/>
    </source>
</evidence>
<protein>
    <recommendedName>
        <fullName evidence="2">Ribonuclease P protein subunit p29</fullName>
    </recommendedName>
</protein>
<evidence type="ECO:0000313" key="4">
    <source>
        <dbReference type="EMBL" id="CAG7827060.1"/>
    </source>
</evidence>
<evidence type="ECO:0000256" key="1">
    <source>
        <dbReference type="ARBA" id="ARBA00002435"/>
    </source>
</evidence>
<evidence type="ECO:0000256" key="2">
    <source>
        <dbReference type="ARBA" id="ARBA00016225"/>
    </source>
</evidence>
<gene>
    <name evidence="4" type="ORF">AFUS01_LOCUS37071</name>
</gene>
<dbReference type="GO" id="GO:0033204">
    <property type="term" value="F:ribonuclease P RNA binding"/>
    <property type="evidence" value="ECO:0007669"/>
    <property type="project" value="InterPro"/>
</dbReference>
<dbReference type="Pfam" id="PF01868">
    <property type="entry name" value="RNase_P-MRP_p29"/>
    <property type="match status" value="1"/>
</dbReference>
<comment type="function">
    <text evidence="1">Component of ribonuclease P, a ribonucleoprotein complex that generates mature tRNA molecules by cleaving their 5'-ends.</text>
</comment>
<keyword evidence="5" id="KW-1185">Reference proteome</keyword>
<dbReference type="OrthoDB" id="124041at2759"/>
<dbReference type="Proteomes" id="UP000708208">
    <property type="component" value="Unassembled WGS sequence"/>
</dbReference>
<comment type="caution">
    <text evidence="4">The sequence shown here is derived from an EMBL/GenBank/DDBJ whole genome shotgun (WGS) entry which is preliminary data.</text>
</comment>
<dbReference type="SMART" id="SM00538">
    <property type="entry name" value="POP4"/>
    <property type="match status" value="1"/>
</dbReference>
<dbReference type="EMBL" id="CAJVCH010542126">
    <property type="protein sequence ID" value="CAG7827060.1"/>
    <property type="molecule type" value="Genomic_DNA"/>
</dbReference>
<dbReference type="AlphaFoldDB" id="A0A8J2LS17"/>
<evidence type="ECO:0000256" key="3">
    <source>
        <dbReference type="ARBA" id="ARBA00046486"/>
    </source>
</evidence>
<sequence length="250" mass="28747">RAGFLKGTGVKTYFSPLYAKLNQDGTARREMLEQKDYDSLANFIKFSFPKTFKIHREFDDTMKRTFVLGKSEAKSKNSKNLKRNPNLTKAQGIRKKRFRVSRTTPKQLKYSDFLELNSLWKAYVGDILGSDTRIGDIQQKLNRIDMHGADIKVSKSICDSLKNLEGIVVKETKNTFVIVTSDNETKTLPKCENFFQVILPDRGVMEISGSGFISRPAERTNKKLKSFIEYLGPKVYRRQLLGSRSWLRRG</sequence>
<comment type="subunit">
    <text evidence="3">Component of nuclear RNase P and RNase MRP ribonucleoproteins. RNase P consists of a catalytic RNA moiety and 10 different protein chains; POP1, POP4, POP5, POP7, RPP14, RPP21, RPP25, RPP30, RPP38 and RPP40. Within the RNase P complex, POP1, POP7 and RPP25 form the 'finger' subcomplex, POP5, RPP14, RPP40 and homodimeric RPP30 form the 'palm' subcomplex, and RPP21, POP4 and RPP38 form the 'wrist' subcomplex. All subunits of the RNase P complex interact with the catalytic RNA. Several subunits of RNase P are also part of the RNase MRP complex. RNase MRP consists of a catalytic RNA moiety and about 8 protein subunits; POP1, POP7, RPP25, RPP30, RPP38, RPP40 and possibly also POP4 and POP5.</text>
</comment>
<dbReference type="GO" id="GO:0006364">
    <property type="term" value="P:rRNA processing"/>
    <property type="evidence" value="ECO:0007669"/>
    <property type="project" value="TreeGrafter"/>
</dbReference>
<dbReference type="GO" id="GO:0000172">
    <property type="term" value="C:ribonuclease MRP complex"/>
    <property type="evidence" value="ECO:0007669"/>
    <property type="project" value="InterPro"/>
</dbReference>
<dbReference type="InterPro" id="IPR002730">
    <property type="entry name" value="Rpp29/RNP1"/>
</dbReference>
<name>A0A8J2LS17_9HEXA</name>
<dbReference type="PANTHER" id="PTHR13348:SF0">
    <property type="entry name" value="RIBONUCLEASE P PROTEIN SUBUNIT P29"/>
    <property type="match status" value="1"/>
</dbReference>
<dbReference type="GO" id="GO:0030677">
    <property type="term" value="C:ribonuclease P complex"/>
    <property type="evidence" value="ECO:0007669"/>
    <property type="project" value="InterPro"/>
</dbReference>
<reference evidence="4" key="1">
    <citation type="submission" date="2021-06" db="EMBL/GenBank/DDBJ databases">
        <authorList>
            <person name="Hodson N. C."/>
            <person name="Mongue J. A."/>
            <person name="Jaron S. K."/>
        </authorList>
    </citation>
    <scope>NUCLEOTIDE SEQUENCE</scope>
</reference>
<feature type="non-terminal residue" evidence="4">
    <location>
        <position position="1"/>
    </location>
</feature>
<dbReference type="HAMAP" id="MF_00754">
    <property type="entry name" value="RNase_P_1"/>
    <property type="match status" value="1"/>
</dbReference>
<organism evidence="4 5">
    <name type="scientific">Allacma fusca</name>
    <dbReference type="NCBI Taxonomy" id="39272"/>
    <lineage>
        <taxon>Eukaryota</taxon>
        <taxon>Metazoa</taxon>
        <taxon>Ecdysozoa</taxon>
        <taxon>Arthropoda</taxon>
        <taxon>Hexapoda</taxon>
        <taxon>Collembola</taxon>
        <taxon>Symphypleona</taxon>
        <taxon>Sminthuridae</taxon>
        <taxon>Allacma</taxon>
    </lineage>
</organism>
<proteinExistence type="inferred from homology"/>
<dbReference type="InterPro" id="IPR016848">
    <property type="entry name" value="RNase_P/MRP_Rpp29-subunit"/>
</dbReference>
<dbReference type="InterPro" id="IPR023538">
    <property type="entry name" value="RNP1"/>
</dbReference>
<dbReference type="GO" id="GO:0001682">
    <property type="term" value="P:tRNA 5'-leader removal"/>
    <property type="evidence" value="ECO:0007669"/>
    <property type="project" value="InterPro"/>
</dbReference>
<dbReference type="PANTHER" id="PTHR13348">
    <property type="entry name" value="RIBONUCLEASE P SUBUNIT P29"/>
    <property type="match status" value="1"/>
</dbReference>
<accession>A0A8J2LS17</accession>